<gene>
    <name evidence="1" type="ordered locus">Nwat_1026</name>
</gene>
<reference evidence="1 2" key="1">
    <citation type="submission" date="2010-06" db="EMBL/GenBank/DDBJ databases">
        <title>Complete sequence of chromosome of Nitrosococcus watsoni C-113.</title>
        <authorList>
            <consortium name="US DOE Joint Genome Institute"/>
            <person name="Lucas S."/>
            <person name="Copeland A."/>
            <person name="Lapidus A."/>
            <person name="Cheng J.-F."/>
            <person name="Bruce D."/>
            <person name="Goodwin L."/>
            <person name="Pitluck S."/>
            <person name="Malfatti S.A."/>
            <person name="Chain P.S.G."/>
            <person name="Land M."/>
            <person name="Hauser L."/>
            <person name="Kyrpides N."/>
            <person name="Ivanova N."/>
            <person name="Cambell M.A."/>
            <person name="Heidelberg J.F."/>
            <person name="Klotz M.G."/>
            <person name="Woyke T."/>
        </authorList>
    </citation>
    <scope>NUCLEOTIDE SEQUENCE [LARGE SCALE GENOMIC DNA]</scope>
    <source>
        <strain evidence="1 2">C-113</strain>
    </source>
</reference>
<dbReference type="HOGENOM" id="CLU_1249533_0_0_6"/>
<dbReference type="RefSeq" id="WP_013220070.1">
    <property type="nucleotide sequence ID" value="NC_014315.1"/>
</dbReference>
<name>D8K4Z1_NITWC</name>
<evidence type="ECO:0000313" key="2">
    <source>
        <dbReference type="Proteomes" id="UP000000393"/>
    </source>
</evidence>
<dbReference type="KEGG" id="nwa:Nwat_1026"/>
<protein>
    <recommendedName>
        <fullName evidence="3">DUF4393 domain-containing protein</fullName>
    </recommendedName>
</protein>
<dbReference type="OrthoDB" id="9986793at2"/>
<dbReference type="EMBL" id="CP002086">
    <property type="protein sequence ID" value="ADJ27968.1"/>
    <property type="molecule type" value="Genomic_DNA"/>
</dbReference>
<keyword evidence="2" id="KW-1185">Reference proteome</keyword>
<accession>D8K4Z1</accession>
<proteinExistence type="predicted"/>
<sequence length="221" mass="24905">MSEDKDELVKASTGTETALDVASFVGSAVPWIGGPVSNVLGGMSLGRKLGRVREVLESLSNDLKEFKSEASESYVKTEEFEDLLEQTLKRVGEERNEEKRHLYKAFLTDAIESPEPYDDQLCLLRTFEQISPDHIRVLKAFSQEPNPNPGMMGSPIQTLRERLPELDEQHIEEIVAQLNDMRVTNLGNLKVMMTGHGAADIRIDFFHQLLKLKEIVCYEVA</sequence>
<organism evidence="1 2">
    <name type="scientific">Nitrosococcus watsoni (strain C-113)</name>
    <dbReference type="NCBI Taxonomy" id="105559"/>
    <lineage>
        <taxon>Bacteria</taxon>
        <taxon>Pseudomonadati</taxon>
        <taxon>Pseudomonadota</taxon>
        <taxon>Gammaproteobacteria</taxon>
        <taxon>Chromatiales</taxon>
        <taxon>Chromatiaceae</taxon>
        <taxon>Nitrosococcus</taxon>
    </lineage>
</organism>
<evidence type="ECO:0000313" key="1">
    <source>
        <dbReference type="EMBL" id="ADJ27968.1"/>
    </source>
</evidence>
<evidence type="ECO:0008006" key="3">
    <source>
        <dbReference type="Google" id="ProtNLM"/>
    </source>
</evidence>
<dbReference type="AlphaFoldDB" id="D8K4Z1"/>
<dbReference type="Proteomes" id="UP000000393">
    <property type="component" value="Chromosome"/>
</dbReference>